<dbReference type="PANTHER" id="PTHR12081">
    <property type="entry name" value="TRANSCRIPTION FACTOR E2F"/>
    <property type="match status" value="1"/>
</dbReference>
<keyword evidence="5 7" id="KW-0804">Transcription</keyword>
<proteinExistence type="inferred from homology"/>
<evidence type="ECO:0000256" key="3">
    <source>
        <dbReference type="ARBA" id="ARBA00023015"/>
    </source>
</evidence>
<evidence type="ECO:0000256" key="4">
    <source>
        <dbReference type="ARBA" id="ARBA00023125"/>
    </source>
</evidence>
<feature type="region of interest" description="Disordered" evidence="8">
    <location>
        <begin position="107"/>
        <end position="153"/>
    </location>
</feature>
<evidence type="ECO:0000256" key="7">
    <source>
        <dbReference type="RuleBase" id="RU003796"/>
    </source>
</evidence>
<feature type="domain" description="E2F/DP family winged-helix DNA-binding" evidence="9">
    <location>
        <begin position="155"/>
        <end position="218"/>
    </location>
</feature>
<dbReference type="AlphaFoldDB" id="A0A2A2JM59"/>
<dbReference type="PANTHER" id="PTHR12081:SF18">
    <property type="entry name" value="TRANSCRIPTION FACTOR E2F2-RELATED"/>
    <property type="match status" value="1"/>
</dbReference>
<dbReference type="Gene3D" id="6.10.250.540">
    <property type="match status" value="1"/>
</dbReference>
<comment type="subcellular location">
    <subcellularLocation>
        <location evidence="1 7">Nucleus</location>
    </subcellularLocation>
</comment>
<dbReference type="Pfam" id="PF02319">
    <property type="entry name" value="WHD_E2F_TDP"/>
    <property type="match status" value="1"/>
</dbReference>
<dbReference type="STRING" id="2018661.A0A2A2JM59"/>
<evidence type="ECO:0000256" key="1">
    <source>
        <dbReference type="ARBA" id="ARBA00004123"/>
    </source>
</evidence>
<feature type="compositionally biased region" description="Basic residues" evidence="8">
    <location>
        <begin position="114"/>
        <end position="123"/>
    </location>
</feature>
<evidence type="ECO:0000313" key="11">
    <source>
        <dbReference type="Proteomes" id="UP000218231"/>
    </source>
</evidence>
<name>A0A2A2JM59_9BILA</name>
<gene>
    <name evidence="10" type="ORF">WR25_26964</name>
</gene>
<dbReference type="Pfam" id="PF16421">
    <property type="entry name" value="E2F_CC-MB"/>
    <property type="match status" value="1"/>
</dbReference>
<dbReference type="GO" id="GO:0000978">
    <property type="term" value="F:RNA polymerase II cis-regulatory region sequence-specific DNA binding"/>
    <property type="evidence" value="ECO:0007669"/>
    <property type="project" value="InterPro"/>
</dbReference>
<dbReference type="Gene3D" id="1.10.10.10">
    <property type="entry name" value="Winged helix-like DNA-binding domain superfamily/Winged helix DNA-binding domain"/>
    <property type="match status" value="1"/>
</dbReference>
<protein>
    <recommendedName>
        <fullName evidence="9">E2F/DP family winged-helix DNA-binding domain-containing protein</fullName>
    </recommendedName>
</protein>
<keyword evidence="3 7" id="KW-0805">Transcription regulation</keyword>
<accession>A0A2A2JM59</accession>
<dbReference type="InterPro" id="IPR003316">
    <property type="entry name" value="E2F_WHTH_DNA-bd_dom"/>
</dbReference>
<evidence type="ECO:0000256" key="2">
    <source>
        <dbReference type="ARBA" id="ARBA00010940"/>
    </source>
</evidence>
<feature type="compositionally biased region" description="Low complexity" evidence="8">
    <location>
        <begin position="396"/>
        <end position="416"/>
    </location>
</feature>
<dbReference type="GO" id="GO:0046983">
    <property type="term" value="F:protein dimerization activity"/>
    <property type="evidence" value="ECO:0007669"/>
    <property type="project" value="InterPro"/>
</dbReference>
<keyword evidence="6 7" id="KW-0539">Nucleus</keyword>
<comment type="similarity">
    <text evidence="2 7">Belongs to the E2F/DP family.</text>
</comment>
<dbReference type="InterPro" id="IPR036390">
    <property type="entry name" value="WH_DNA-bd_sf"/>
</dbReference>
<dbReference type="CDD" id="cd14660">
    <property type="entry name" value="E2F_DD"/>
    <property type="match status" value="1"/>
</dbReference>
<dbReference type="InterPro" id="IPR015633">
    <property type="entry name" value="E2F"/>
</dbReference>
<organism evidence="10 11">
    <name type="scientific">Diploscapter pachys</name>
    <dbReference type="NCBI Taxonomy" id="2018661"/>
    <lineage>
        <taxon>Eukaryota</taxon>
        <taxon>Metazoa</taxon>
        <taxon>Ecdysozoa</taxon>
        <taxon>Nematoda</taxon>
        <taxon>Chromadorea</taxon>
        <taxon>Rhabditida</taxon>
        <taxon>Rhabditina</taxon>
        <taxon>Rhabditomorpha</taxon>
        <taxon>Rhabditoidea</taxon>
        <taxon>Rhabditidae</taxon>
        <taxon>Diploscapter</taxon>
    </lineage>
</organism>
<dbReference type="OrthoDB" id="1743261at2759"/>
<evidence type="ECO:0000256" key="6">
    <source>
        <dbReference type="ARBA" id="ARBA00023242"/>
    </source>
</evidence>
<dbReference type="SMART" id="SM01372">
    <property type="entry name" value="E2F_TDP"/>
    <property type="match status" value="1"/>
</dbReference>
<evidence type="ECO:0000313" key="10">
    <source>
        <dbReference type="EMBL" id="PAV62763.1"/>
    </source>
</evidence>
<feature type="region of interest" description="Disordered" evidence="8">
    <location>
        <begin position="516"/>
        <end position="536"/>
    </location>
</feature>
<comment type="caution">
    <text evidence="10">The sequence shown here is derived from an EMBL/GenBank/DDBJ whole genome shotgun (WGS) entry which is preliminary data.</text>
</comment>
<reference evidence="10 11" key="1">
    <citation type="journal article" date="2017" name="Curr. Biol.">
        <title>Genome architecture and evolution of a unichromosomal asexual nematode.</title>
        <authorList>
            <person name="Fradin H."/>
            <person name="Zegar C."/>
            <person name="Gutwein M."/>
            <person name="Lucas J."/>
            <person name="Kovtun M."/>
            <person name="Corcoran D."/>
            <person name="Baugh L.R."/>
            <person name="Kiontke K."/>
            <person name="Gunsalus K."/>
            <person name="Fitch D.H."/>
            <person name="Piano F."/>
        </authorList>
    </citation>
    <scope>NUCLEOTIDE SEQUENCE [LARGE SCALE GENOMIC DNA]</scope>
    <source>
        <strain evidence="10">PF1309</strain>
    </source>
</reference>
<keyword evidence="4 7" id="KW-0238">DNA-binding</keyword>
<dbReference type="InterPro" id="IPR037241">
    <property type="entry name" value="E2F-DP_heterodim"/>
</dbReference>
<dbReference type="Proteomes" id="UP000218231">
    <property type="component" value="Unassembled WGS sequence"/>
</dbReference>
<dbReference type="SUPFAM" id="SSF144074">
    <property type="entry name" value="E2F-DP heterodimerization region"/>
    <property type="match status" value="1"/>
</dbReference>
<dbReference type="InterPro" id="IPR032198">
    <property type="entry name" value="E2F_CC-MB"/>
</dbReference>
<sequence length="536" mass="59065">MVEFVSAYLHLKCFFCSATPNSDHYWQNVNLSTPTTAPPTFSYSASTNKTKQPAARRRLNLNETSNFSHFNDDIQMHNIYQQPQQHNYPPVESGNLMHCLPRGIAPTFSPAHGTNKRVGKRKAPKSEPSEDGDYASGSMVNRNLAAGNNSTGSTRLDHSLLVTTRKFLNLKDQSGVLNLNEAANALGVPKRRLYDITNVLEGIDLVEKIGKNSIRWKSDDVDFGQMDVLQDELAALDCEETALDSLLHDVSSALKLTKEDPVDKPYSYVRYSEMRGLPHFENQILIAIKAPPDSSSSMEVADPVRTRLFQMVVRNKQRMPLSAYLCPAESHTCSSFEHCITDVDGNEDVKPLVGGIKEELSTSGPLHLPSHQSGHHLTLLESRRPVSGPSHYHLHSATAPTHSASSIAHSAPSNSSQHLPNSQLQDLTNANFVLPPTHSHGNLSASQLTADLITPGKYPYSGVYMSPLKMLSEETSSVYMPIAESHSSTSSQNANHEIEKNMFLPLDALDTEPYTFGTPSDPANLNDLFSPNDWGH</sequence>
<dbReference type="FunFam" id="1.10.10.10:FF:000458">
    <property type="entry name" value="E2F-like (Mammalian transcription factor)"/>
    <property type="match status" value="1"/>
</dbReference>
<feature type="region of interest" description="Disordered" evidence="8">
    <location>
        <begin position="384"/>
        <end position="422"/>
    </location>
</feature>
<evidence type="ECO:0000256" key="8">
    <source>
        <dbReference type="SAM" id="MobiDB-lite"/>
    </source>
</evidence>
<dbReference type="GO" id="GO:0000981">
    <property type="term" value="F:DNA-binding transcription factor activity, RNA polymerase II-specific"/>
    <property type="evidence" value="ECO:0007669"/>
    <property type="project" value="TreeGrafter"/>
</dbReference>
<dbReference type="EMBL" id="LIAE01010347">
    <property type="protein sequence ID" value="PAV62763.1"/>
    <property type="molecule type" value="Genomic_DNA"/>
</dbReference>
<feature type="compositionally biased region" description="Polar residues" evidence="8">
    <location>
        <begin position="138"/>
        <end position="153"/>
    </location>
</feature>
<evidence type="ECO:0000256" key="5">
    <source>
        <dbReference type="ARBA" id="ARBA00023163"/>
    </source>
</evidence>
<dbReference type="InterPro" id="IPR036388">
    <property type="entry name" value="WH-like_DNA-bd_sf"/>
</dbReference>
<keyword evidence="11" id="KW-1185">Reference proteome</keyword>
<dbReference type="GO" id="GO:0090575">
    <property type="term" value="C:RNA polymerase II transcription regulator complex"/>
    <property type="evidence" value="ECO:0007669"/>
    <property type="project" value="TreeGrafter"/>
</dbReference>
<evidence type="ECO:0000259" key="9">
    <source>
        <dbReference type="SMART" id="SM01372"/>
    </source>
</evidence>
<dbReference type="SUPFAM" id="SSF46785">
    <property type="entry name" value="Winged helix' DNA-binding domain"/>
    <property type="match status" value="1"/>
</dbReference>
<feature type="compositionally biased region" description="Polar residues" evidence="8">
    <location>
        <begin position="517"/>
        <end position="529"/>
    </location>
</feature>